<dbReference type="RefSeq" id="WP_138932771.1">
    <property type="nucleotide sequence ID" value="NZ_SWMU01000005.1"/>
</dbReference>
<reference evidence="5 6" key="1">
    <citation type="submission" date="2019-04" db="EMBL/GenBank/DDBJ databases">
        <title>Psychroflexus halotolerans sp. nov., isolated from a marine solar saltern.</title>
        <authorList>
            <person name="Feng X."/>
        </authorList>
    </citation>
    <scope>NUCLEOTIDE SEQUENCE [LARGE SCALE GENOMIC DNA]</scope>
    <source>
        <strain evidence="5 6">WDS2C27</strain>
    </source>
</reference>
<dbReference type="InterPro" id="IPR052708">
    <property type="entry name" value="PxpC"/>
</dbReference>
<feature type="domain" description="Carboxyltransferase" evidence="4">
    <location>
        <begin position="23"/>
        <end position="282"/>
    </location>
</feature>
<evidence type="ECO:0000256" key="3">
    <source>
        <dbReference type="ARBA" id="ARBA00022840"/>
    </source>
</evidence>
<comment type="caution">
    <text evidence="5">The sequence shown here is derived from an EMBL/GenBank/DDBJ whole genome shotgun (WGS) entry which is preliminary data.</text>
</comment>
<organism evidence="5 6">
    <name type="scientific">Mesohalobacter halotolerans</name>
    <dbReference type="NCBI Taxonomy" id="1883405"/>
    <lineage>
        <taxon>Bacteria</taxon>
        <taxon>Pseudomonadati</taxon>
        <taxon>Bacteroidota</taxon>
        <taxon>Flavobacteriia</taxon>
        <taxon>Flavobacteriales</taxon>
        <taxon>Flavobacteriaceae</taxon>
        <taxon>Mesohalobacter</taxon>
    </lineage>
</organism>
<protein>
    <submittedName>
        <fullName evidence="5">Allophanate hydrolase subunit 2 family protein</fullName>
    </submittedName>
</protein>
<dbReference type="InterPro" id="IPR003778">
    <property type="entry name" value="CT_A_B"/>
</dbReference>
<evidence type="ECO:0000259" key="4">
    <source>
        <dbReference type="SMART" id="SM00797"/>
    </source>
</evidence>
<dbReference type="EMBL" id="SWMU01000005">
    <property type="protein sequence ID" value="TKS55586.1"/>
    <property type="molecule type" value="Genomic_DNA"/>
</dbReference>
<dbReference type="PANTHER" id="PTHR43309">
    <property type="entry name" value="5-OXOPROLINASE SUBUNIT C"/>
    <property type="match status" value="1"/>
</dbReference>
<sequence length="282" mass="31915">MIELLSSGFYTSIQDNGRFNYTDFGAPLSGAMDQNLLSFANLLVGNSTDQAVIEMAFIGPKLKFTKAQTIAISAPKVKVFLNGKSVAINHQLFVKPNDILEIKSIQNWAYLSINGHLISEEKLESQSQYHSITTNKNLKKGDILKIKKSQYKFHKKHSNVNYDMSIYDCNTLQVYTLPEYQKLSRNEKEILSTKAFTISEKSNRMAYQFEETFENRLDAINSVPVMPGVVQLTPEGKLVVLMRDAQVTGGYPRIFQLSESSINLLSQKPLKSQINFEILKLK</sequence>
<dbReference type="OrthoDB" id="9782422at2"/>
<evidence type="ECO:0000313" key="6">
    <source>
        <dbReference type="Proteomes" id="UP000306552"/>
    </source>
</evidence>
<dbReference type="PANTHER" id="PTHR43309:SF5">
    <property type="entry name" value="5-OXOPROLINASE SUBUNIT C"/>
    <property type="match status" value="1"/>
</dbReference>
<proteinExistence type="predicted"/>
<dbReference type="InterPro" id="IPR029000">
    <property type="entry name" value="Cyclophilin-like_dom_sf"/>
</dbReference>
<dbReference type="Pfam" id="PF02626">
    <property type="entry name" value="CT_A_B"/>
    <property type="match status" value="1"/>
</dbReference>
<dbReference type="Gene3D" id="2.40.100.10">
    <property type="entry name" value="Cyclophilin-like"/>
    <property type="match status" value="1"/>
</dbReference>
<accession>A0A4U5TNU3</accession>
<keyword evidence="2 5" id="KW-0378">Hydrolase</keyword>
<dbReference type="Proteomes" id="UP000306552">
    <property type="component" value="Unassembled WGS sequence"/>
</dbReference>
<dbReference type="GO" id="GO:0005524">
    <property type="term" value="F:ATP binding"/>
    <property type="evidence" value="ECO:0007669"/>
    <property type="project" value="UniProtKB-KW"/>
</dbReference>
<gene>
    <name evidence="5" type="ORF">FCN74_11605</name>
</gene>
<keyword evidence="1" id="KW-0547">Nucleotide-binding</keyword>
<keyword evidence="6" id="KW-1185">Reference proteome</keyword>
<dbReference type="GO" id="GO:0016787">
    <property type="term" value="F:hydrolase activity"/>
    <property type="evidence" value="ECO:0007669"/>
    <property type="project" value="UniProtKB-KW"/>
</dbReference>
<dbReference type="AlphaFoldDB" id="A0A4U5TNU3"/>
<name>A0A4U5TNU3_9FLAO</name>
<keyword evidence="3" id="KW-0067">ATP-binding</keyword>
<evidence type="ECO:0000256" key="2">
    <source>
        <dbReference type="ARBA" id="ARBA00022801"/>
    </source>
</evidence>
<evidence type="ECO:0000256" key="1">
    <source>
        <dbReference type="ARBA" id="ARBA00022741"/>
    </source>
</evidence>
<evidence type="ECO:0000313" key="5">
    <source>
        <dbReference type="EMBL" id="TKS55586.1"/>
    </source>
</evidence>
<dbReference type="SMART" id="SM00797">
    <property type="entry name" value="AHS2"/>
    <property type="match status" value="1"/>
</dbReference>